<protein>
    <submittedName>
        <fullName evidence="3">Helix-turn-helix domain-containing protein</fullName>
    </submittedName>
</protein>
<organism evidence="3 4">
    <name type="scientific">Anaerocolumna sedimenticola</name>
    <dbReference type="NCBI Taxonomy" id="2696063"/>
    <lineage>
        <taxon>Bacteria</taxon>
        <taxon>Bacillati</taxon>
        <taxon>Bacillota</taxon>
        <taxon>Clostridia</taxon>
        <taxon>Lachnospirales</taxon>
        <taxon>Lachnospiraceae</taxon>
        <taxon>Anaerocolumna</taxon>
    </lineage>
</organism>
<dbReference type="GO" id="GO:0003677">
    <property type="term" value="F:DNA binding"/>
    <property type="evidence" value="ECO:0007669"/>
    <property type="project" value="UniProtKB-KW"/>
</dbReference>
<proteinExistence type="predicted"/>
<dbReference type="Pfam" id="PF01381">
    <property type="entry name" value="HTH_3"/>
    <property type="match status" value="1"/>
</dbReference>
<evidence type="ECO:0000313" key="3">
    <source>
        <dbReference type="EMBL" id="QHQ62928.1"/>
    </source>
</evidence>
<dbReference type="PANTHER" id="PTHR46558:SF11">
    <property type="entry name" value="HTH-TYPE TRANSCRIPTIONAL REGULATOR XRE"/>
    <property type="match status" value="1"/>
</dbReference>
<dbReference type="Proteomes" id="UP000464314">
    <property type="component" value="Chromosome"/>
</dbReference>
<gene>
    <name evidence="3" type="ORF">Ana3638_20865</name>
</gene>
<feature type="domain" description="HTH cro/C1-type" evidence="2">
    <location>
        <begin position="6"/>
        <end position="60"/>
    </location>
</feature>
<evidence type="ECO:0000256" key="1">
    <source>
        <dbReference type="ARBA" id="ARBA00023125"/>
    </source>
</evidence>
<keyword evidence="4" id="KW-1185">Reference proteome</keyword>
<accession>A0A6P1TTW2</accession>
<dbReference type="Gene3D" id="1.10.260.40">
    <property type="entry name" value="lambda repressor-like DNA-binding domains"/>
    <property type="match status" value="1"/>
</dbReference>
<sequence>MYFRRIEELRIDNDKTQQEIADYLNCQREVYRRYEKGTREIPISYVILLAKYYNCSVDYILGLSNRKQIK</sequence>
<dbReference type="PANTHER" id="PTHR46558">
    <property type="entry name" value="TRACRIPTIONAL REGULATORY PROTEIN-RELATED-RELATED"/>
    <property type="match status" value="1"/>
</dbReference>
<dbReference type="EMBL" id="CP048000">
    <property type="protein sequence ID" value="QHQ62928.1"/>
    <property type="molecule type" value="Genomic_DNA"/>
</dbReference>
<dbReference type="SUPFAM" id="SSF47413">
    <property type="entry name" value="lambda repressor-like DNA-binding domains"/>
    <property type="match status" value="1"/>
</dbReference>
<reference evidence="3 4" key="1">
    <citation type="submission" date="2020-01" db="EMBL/GenBank/DDBJ databases">
        <title>Genome analysis of Anaerocolumna sp. CBA3638.</title>
        <authorList>
            <person name="Kim J."/>
            <person name="Roh S.W."/>
        </authorList>
    </citation>
    <scope>NUCLEOTIDE SEQUENCE [LARGE SCALE GENOMIC DNA]</scope>
    <source>
        <strain evidence="3 4">CBA3638</strain>
    </source>
</reference>
<dbReference type="AlphaFoldDB" id="A0A6P1TTW2"/>
<evidence type="ECO:0000259" key="2">
    <source>
        <dbReference type="PROSITE" id="PS50943"/>
    </source>
</evidence>
<dbReference type="KEGG" id="anr:Ana3638_20865"/>
<dbReference type="CDD" id="cd00093">
    <property type="entry name" value="HTH_XRE"/>
    <property type="match status" value="1"/>
</dbReference>
<dbReference type="RefSeq" id="WP_161839750.1">
    <property type="nucleotide sequence ID" value="NZ_CP048000.1"/>
</dbReference>
<keyword evidence="1" id="KW-0238">DNA-binding</keyword>
<evidence type="ECO:0000313" key="4">
    <source>
        <dbReference type="Proteomes" id="UP000464314"/>
    </source>
</evidence>
<dbReference type="InterPro" id="IPR010982">
    <property type="entry name" value="Lambda_DNA-bd_dom_sf"/>
</dbReference>
<dbReference type="PROSITE" id="PS50943">
    <property type="entry name" value="HTH_CROC1"/>
    <property type="match status" value="1"/>
</dbReference>
<name>A0A6P1TTW2_9FIRM</name>
<dbReference type="SMART" id="SM00530">
    <property type="entry name" value="HTH_XRE"/>
    <property type="match status" value="1"/>
</dbReference>
<dbReference type="InterPro" id="IPR001387">
    <property type="entry name" value="Cro/C1-type_HTH"/>
</dbReference>